<name>A0A9E4TTK8_9GAMM</name>
<feature type="domain" description="CusB-like beta-barrel" evidence="3">
    <location>
        <begin position="175"/>
        <end position="245"/>
    </location>
</feature>
<dbReference type="Pfam" id="PF25973">
    <property type="entry name" value="BSH_CzcB"/>
    <property type="match status" value="1"/>
</dbReference>
<protein>
    <submittedName>
        <fullName evidence="6">Efflux RND transporter periplasmic adaptor subunit</fullName>
    </submittedName>
</protein>
<evidence type="ECO:0000313" key="7">
    <source>
        <dbReference type="Proteomes" id="UP000886674"/>
    </source>
</evidence>
<evidence type="ECO:0000259" key="5">
    <source>
        <dbReference type="Pfam" id="PF25973"/>
    </source>
</evidence>
<organism evidence="6 7">
    <name type="scientific">Candidatus Thiodiazotropha taylori</name>
    <dbReference type="NCBI Taxonomy" id="2792791"/>
    <lineage>
        <taxon>Bacteria</taxon>
        <taxon>Pseudomonadati</taxon>
        <taxon>Pseudomonadota</taxon>
        <taxon>Gammaproteobacteria</taxon>
        <taxon>Chromatiales</taxon>
        <taxon>Sedimenticolaceae</taxon>
        <taxon>Candidatus Thiodiazotropha</taxon>
    </lineage>
</organism>
<dbReference type="Gene3D" id="2.40.50.100">
    <property type="match status" value="1"/>
</dbReference>
<dbReference type="Gene3D" id="2.40.30.170">
    <property type="match status" value="1"/>
</dbReference>
<evidence type="ECO:0000313" key="6">
    <source>
        <dbReference type="EMBL" id="MCG7979449.1"/>
    </source>
</evidence>
<dbReference type="Pfam" id="PF25954">
    <property type="entry name" value="Beta-barrel_RND_2"/>
    <property type="match status" value="1"/>
</dbReference>
<comment type="caution">
    <text evidence="6">The sequence shown here is derived from an EMBL/GenBank/DDBJ whole genome shotgun (WGS) entry which is preliminary data.</text>
</comment>
<accession>A0A9E4TTK8</accession>
<feature type="coiled-coil region" evidence="2">
    <location>
        <begin position="55"/>
        <end position="101"/>
    </location>
</feature>
<dbReference type="InterPro" id="IPR058792">
    <property type="entry name" value="Beta-barrel_RND_2"/>
</dbReference>
<dbReference type="GO" id="GO:0015562">
    <property type="term" value="F:efflux transmembrane transporter activity"/>
    <property type="evidence" value="ECO:0007669"/>
    <property type="project" value="TreeGrafter"/>
</dbReference>
<dbReference type="NCBIfam" id="TIGR01730">
    <property type="entry name" value="RND_mfp"/>
    <property type="match status" value="1"/>
</dbReference>
<feature type="domain" description="CzcB-like barrel-sandwich hybrid" evidence="5">
    <location>
        <begin position="26"/>
        <end position="165"/>
    </location>
</feature>
<dbReference type="GO" id="GO:1990281">
    <property type="term" value="C:efflux pump complex"/>
    <property type="evidence" value="ECO:0007669"/>
    <property type="project" value="TreeGrafter"/>
</dbReference>
<feature type="domain" description="Multidrug resistance protein MdtA-like C-terminal permuted SH3" evidence="4">
    <location>
        <begin position="254"/>
        <end position="314"/>
    </location>
</feature>
<reference evidence="6" key="1">
    <citation type="journal article" date="2021" name="Proc. Natl. Acad. Sci. U.S.A.">
        <title>Global biogeography of chemosynthetic symbionts reveals both localized and globally distributed symbiont groups. .</title>
        <authorList>
            <person name="Osvatic J.T."/>
            <person name="Wilkins L.G.E."/>
            <person name="Leibrecht L."/>
            <person name="Leray M."/>
            <person name="Zauner S."/>
            <person name="Polzin J."/>
            <person name="Camacho Y."/>
            <person name="Gros O."/>
            <person name="van Gils J.A."/>
            <person name="Eisen J.A."/>
            <person name="Petersen J.M."/>
            <person name="Yuen B."/>
        </authorList>
    </citation>
    <scope>NUCLEOTIDE SEQUENCE</scope>
    <source>
        <strain evidence="6">MAGclacostrist055</strain>
    </source>
</reference>
<dbReference type="Pfam" id="PF25967">
    <property type="entry name" value="RND-MFP_C"/>
    <property type="match status" value="1"/>
</dbReference>
<dbReference type="Gene3D" id="1.10.287.470">
    <property type="entry name" value="Helix hairpin bin"/>
    <property type="match status" value="1"/>
</dbReference>
<dbReference type="InterPro" id="IPR058647">
    <property type="entry name" value="BSH_CzcB-like"/>
</dbReference>
<dbReference type="AlphaFoldDB" id="A0A9E4TTK8"/>
<dbReference type="EMBL" id="JAEPCR010000067">
    <property type="protein sequence ID" value="MCG7979449.1"/>
    <property type="molecule type" value="Genomic_DNA"/>
</dbReference>
<evidence type="ECO:0000259" key="4">
    <source>
        <dbReference type="Pfam" id="PF25967"/>
    </source>
</evidence>
<keyword evidence="2" id="KW-0175">Coiled coil</keyword>
<dbReference type="InterPro" id="IPR006143">
    <property type="entry name" value="RND_pump_MFP"/>
</dbReference>
<evidence type="ECO:0000256" key="1">
    <source>
        <dbReference type="ARBA" id="ARBA00009477"/>
    </source>
</evidence>
<dbReference type="Gene3D" id="2.40.420.20">
    <property type="match status" value="1"/>
</dbReference>
<proteinExistence type="inferred from homology"/>
<dbReference type="SUPFAM" id="SSF111369">
    <property type="entry name" value="HlyD-like secretion proteins"/>
    <property type="match status" value="1"/>
</dbReference>
<dbReference type="Proteomes" id="UP000886674">
    <property type="component" value="Unassembled WGS sequence"/>
</dbReference>
<dbReference type="InterPro" id="IPR058627">
    <property type="entry name" value="MdtA-like_C"/>
</dbReference>
<evidence type="ECO:0000256" key="2">
    <source>
        <dbReference type="SAM" id="Coils"/>
    </source>
</evidence>
<evidence type="ECO:0000259" key="3">
    <source>
        <dbReference type="Pfam" id="PF25954"/>
    </source>
</evidence>
<dbReference type="PANTHER" id="PTHR30469">
    <property type="entry name" value="MULTIDRUG RESISTANCE PROTEIN MDTA"/>
    <property type="match status" value="1"/>
</dbReference>
<dbReference type="PANTHER" id="PTHR30469:SF15">
    <property type="entry name" value="HLYD FAMILY OF SECRETION PROTEINS"/>
    <property type="match status" value="1"/>
</dbReference>
<sequence length="330" mass="35944">MVLVDSAEEVALIEEVPITGSVISARIAKLSTEVSGIVERISIEIGDQLRAGDEILQLNSELDRLSLAAARAATESAIQELEDAKRRLNDAKELAKRHSVSVNEIESLAAEVRIDGAEVKRYQAEQQRQAAQLKRHKLIAPFAGVISRRLVEQGEWIQPGDTVVELIATEGLRIDFRVPQSVYAKLDKSTKILISLDALPGRTFDGVIETIIPVTDPGTRTFLIRAMLDDLQVKLAPGMSASAVLRLNTGTRGVVIHRDALIRYPDGRVTVWAVNQKGESATVSEQQVQTGLSFNGMVTITKGLAADTTIVVQGNEALRDGQSVIIKREE</sequence>
<gene>
    <name evidence="6" type="ORF">JAY77_15050</name>
</gene>
<comment type="similarity">
    <text evidence="1">Belongs to the membrane fusion protein (MFP) (TC 8.A.1) family.</text>
</comment>